<dbReference type="InterPro" id="IPR002347">
    <property type="entry name" value="SDR_fam"/>
</dbReference>
<evidence type="ECO:0000313" key="3">
    <source>
        <dbReference type="EMBL" id="KAK7230488.1"/>
    </source>
</evidence>
<dbReference type="PRINTS" id="PR00081">
    <property type="entry name" value="GDHRDH"/>
</dbReference>
<gene>
    <name evidence="3" type="ORF">SO694_00176040</name>
</gene>
<organism evidence="3 4">
    <name type="scientific">Aureococcus anophagefferens</name>
    <name type="common">Harmful bloom alga</name>
    <dbReference type="NCBI Taxonomy" id="44056"/>
    <lineage>
        <taxon>Eukaryota</taxon>
        <taxon>Sar</taxon>
        <taxon>Stramenopiles</taxon>
        <taxon>Ochrophyta</taxon>
        <taxon>Pelagophyceae</taxon>
        <taxon>Pelagomonadales</taxon>
        <taxon>Pelagomonadaceae</taxon>
        <taxon>Aureococcus</taxon>
    </lineage>
</organism>
<keyword evidence="1" id="KW-0560">Oxidoreductase</keyword>
<feature type="chain" id="PRO_5045990359" evidence="2">
    <location>
        <begin position="18"/>
        <end position="397"/>
    </location>
</feature>
<dbReference type="PANTHER" id="PTHR43157:SF31">
    <property type="entry name" value="PHOSPHATIDYLINOSITOL-GLYCAN BIOSYNTHESIS CLASS F PROTEIN"/>
    <property type="match status" value="1"/>
</dbReference>
<proteinExistence type="predicted"/>
<dbReference type="Gene3D" id="3.40.50.720">
    <property type="entry name" value="NAD(P)-binding Rossmann-like Domain"/>
    <property type="match status" value="1"/>
</dbReference>
<evidence type="ECO:0000256" key="1">
    <source>
        <dbReference type="ARBA" id="ARBA00023002"/>
    </source>
</evidence>
<dbReference type="SUPFAM" id="SSF51735">
    <property type="entry name" value="NAD(P)-binding Rossmann-fold domains"/>
    <property type="match status" value="1"/>
</dbReference>
<evidence type="ECO:0000313" key="4">
    <source>
        <dbReference type="Proteomes" id="UP001363151"/>
    </source>
</evidence>
<name>A0ABR1FGP9_AURAN</name>
<dbReference type="Pfam" id="PF00106">
    <property type="entry name" value="adh_short"/>
    <property type="match status" value="1"/>
</dbReference>
<dbReference type="InterPro" id="IPR036291">
    <property type="entry name" value="NAD(P)-bd_dom_sf"/>
</dbReference>
<keyword evidence="2" id="KW-0732">Signal</keyword>
<sequence length="397" mass="40473">MALRIVLLLAAAADAWLQTTTRTPPRLPTTRLRASKDDLGRREALALGLAQALGVALAPGAAGAAGELGRVVPAADLLAAAAAAPAKRNVVVTGANSGVGLEGAKLLAAAGHDVVCACRTAAKAEAAAAACGGRAVPAVCDLADLKSVKAFAASVKDVDTLVLNAGLALSTKDTAAQRTKQGFELTIGTNHLGHMALYELLEKRLAAAKGSAKGQPRLVVTASPVHDPKSGGGDVGSKATLGDLAGLAQVDFDMVDGGAYDPDKAYKDSKLCNILFTAEASRRLAKLNPKATANAFSPGLIPAPDGFFKYQNKFFAKTFNTIATAAGVAETAAFGGSCLAFMAASPSLDAVTDGWYDTDPPGKHQLRAHDPSDEARDVAKQKKLWDLSAALIAKASA</sequence>
<dbReference type="EMBL" id="JBBJCI010000429">
    <property type="protein sequence ID" value="KAK7230488.1"/>
    <property type="molecule type" value="Genomic_DNA"/>
</dbReference>
<feature type="signal peptide" evidence="2">
    <location>
        <begin position="1"/>
        <end position="17"/>
    </location>
</feature>
<dbReference type="PANTHER" id="PTHR43157">
    <property type="entry name" value="PHOSPHATIDYLINOSITOL-GLYCAN BIOSYNTHESIS CLASS F PROTEIN-RELATED"/>
    <property type="match status" value="1"/>
</dbReference>
<evidence type="ECO:0000256" key="2">
    <source>
        <dbReference type="SAM" id="SignalP"/>
    </source>
</evidence>
<protein>
    <submittedName>
        <fullName evidence="3">Short chain dehydrogenase</fullName>
    </submittedName>
</protein>
<comment type="caution">
    <text evidence="3">The sequence shown here is derived from an EMBL/GenBank/DDBJ whole genome shotgun (WGS) entry which is preliminary data.</text>
</comment>
<accession>A0ABR1FGP9</accession>
<keyword evidence="4" id="KW-1185">Reference proteome</keyword>
<reference evidence="3 4" key="1">
    <citation type="submission" date="2024-03" db="EMBL/GenBank/DDBJ databases">
        <title>Aureococcus anophagefferens CCMP1851 and Kratosvirus quantuckense: Draft genome of a second virus-susceptible host strain in the model system.</title>
        <authorList>
            <person name="Chase E."/>
            <person name="Truchon A.R."/>
            <person name="Schepens W."/>
            <person name="Wilhelm S.W."/>
        </authorList>
    </citation>
    <scope>NUCLEOTIDE SEQUENCE [LARGE SCALE GENOMIC DNA]</scope>
    <source>
        <strain evidence="3 4">CCMP1851</strain>
    </source>
</reference>
<dbReference type="Proteomes" id="UP001363151">
    <property type="component" value="Unassembled WGS sequence"/>
</dbReference>